<evidence type="ECO:0000256" key="2">
    <source>
        <dbReference type="ARBA" id="ARBA00012035"/>
    </source>
</evidence>
<dbReference type="Gene3D" id="3.40.1190.20">
    <property type="match status" value="1"/>
</dbReference>
<accession>A0A100YV14</accession>
<keyword evidence="4 12" id="KW-0808">Transferase</keyword>
<feature type="binding site" evidence="12">
    <location>
        <position position="572"/>
    </location>
    <ligand>
        <name>substrate</name>
    </ligand>
</feature>
<feature type="binding site" evidence="12">
    <location>
        <position position="605"/>
    </location>
    <ligand>
        <name>K(+)</name>
        <dbReference type="ChEBI" id="CHEBI:29103"/>
    </ligand>
</feature>
<dbReference type="Proteomes" id="UP000054078">
    <property type="component" value="Unassembled WGS sequence"/>
</dbReference>
<dbReference type="PRINTS" id="PR00990">
    <property type="entry name" value="RIBOKINASE"/>
</dbReference>
<comment type="function">
    <text evidence="12">Catalyzes the phosphorylation of ribose at O-5 in a reaction requiring ATP and magnesium. The resulting D-ribose-5-phosphate can then be used either for sythesis of nucleotides, histidine, and tryptophan, or as a component of the pentose phosphate pathway.</text>
</comment>
<comment type="caution">
    <text evidence="14">The sequence shown here is derived from an EMBL/GenBank/DDBJ whole genome shotgun (WGS) entry which is preliminary data.</text>
</comment>
<dbReference type="STRING" id="1299998.AUL39_08325"/>
<comment type="activity regulation">
    <text evidence="12">Activated by a monovalent cation that binds near, but not in, the active site. The most likely occupant of the site in vivo is potassium. Ion binding induces a conformational change that may alter substrate affinity.</text>
</comment>
<keyword evidence="6 12" id="KW-0547">Nucleotide-binding</keyword>
<evidence type="ECO:0000256" key="3">
    <source>
        <dbReference type="ARBA" id="ARBA00016943"/>
    </source>
</evidence>
<dbReference type="PROSITE" id="PS50932">
    <property type="entry name" value="HTH_LACI_2"/>
    <property type="match status" value="1"/>
</dbReference>
<proteinExistence type="inferred from homology"/>
<keyword evidence="12" id="KW-0963">Cytoplasm</keyword>
<comment type="pathway">
    <text evidence="12">Carbohydrate metabolism; D-ribose degradation; D-ribose 5-phosphate from beta-D-ribopyranose: step 2/2.</text>
</comment>
<dbReference type="PROSITE" id="PS00583">
    <property type="entry name" value="PFKB_KINASES_1"/>
    <property type="match status" value="1"/>
</dbReference>
<evidence type="ECO:0000256" key="7">
    <source>
        <dbReference type="ARBA" id="ARBA00022777"/>
    </source>
</evidence>
<feature type="active site" description="Proton acceptor" evidence="12">
    <location>
        <position position="572"/>
    </location>
</feature>
<organism evidence="14 15">
    <name type="scientific">Tractidigestivibacter scatoligenes</name>
    <name type="common">Olsenella scatoligenes</name>
    <dbReference type="NCBI Taxonomy" id="1299998"/>
    <lineage>
        <taxon>Bacteria</taxon>
        <taxon>Bacillati</taxon>
        <taxon>Actinomycetota</taxon>
        <taxon>Coriobacteriia</taxon>
        <taxon>Coriobacteriales</taxon>
        <taxon>Atopobiaceae</taxon>
        <taxon>Tractidigestivibacter</taxon>
    </lineage>
</organism>
<evidence type="ECO:0000256" key="12">
    <source>
        <dbReference type="HAMAP-Rule" id="MF_01987"/>
    </source>
</evidence>
<dbReference type="CDD" id="cd06267">
    <property type="entry name" value="PBP1_LacI_sugar_binding-like"/>
    <property type="match status" value="1"/>
</dbReference>
<dbReference type="CDD" id="cd01174">
    <property type="entry name" value="ribokinase"/>
    <property type="match status" value="1"/>
</dbReference>
<dbReference type="AlphaFoldDB" id="A0A100YV14"/>
<dbReference type="InterPro" id="IPR011877">
    <property type="entry name" value="Ribokinase"/>
</dbReference>
<dbReference type="PROSITE" id="PS00356">
    <property type="entry name" value="HTH_LACI_1"/>
    <property type="match status" value="1"/>
</dbReference>
<dbReference type="EC" id="2.7.1.15" evidence="2 12"/>
<sequence length="634" mass="67987">MDIKDIARLAGVSPATVSKVVNHKDASISSETREKVNAIVEKYHYVPYSSIISKQSAKRTLAVILREPVSYDSMLDGIIRTAQREGYTPLVLDSYSNSQTEAHNLKTILSSGCAGIIWEPVAETSQQLKAKLSKSGIPHLLIGVNGGDGTLVQPYYEIAYQMTGELVSRGHTGIGCLLSKTRRAKEFLAGYKACLEDNSLPYMGDLVFEDVDQRVARAIADGRVTGVVSSHFRDAIRFSQLMGKLHYHIPIDVSLVSLHNEDQDANDVMWGVQISTYLVRNSDFGVFLCKRLVSQIEGGKGQVAFSPRYELENTTTVASPPIRRADKVVVVGSLNSDTYMLVPSLPHVGATVSTLATQQYAGGKAANTAVGVAKLGYRTAVVGNVGSDYEADVLFREFDGWGIESSGVHRVEDAETGKALIFADSSGNTMISLVAGANALLAPKDIRDRSSLFEGTRFCLVQTEIPLDTAAEACRVAHEMGAQTVLKPSSCDELPTSLLALVDYLVPNEHELERICPGDGTIAAKARALLEQGPKAVIVTRGSSGCFLCTREGERSYPAFAFPTIDDAGACDAFASALVASLLHADDLDRAIRVASYAAGYSVTRHGVIPSLIDHFALVSALEAGAIGDHAPSD</sequence>
<comment type="subcellular location">
    <subcellularLocation>
        <location evidence="12">Cytoplasm</location>
    </subcellularLocation>
</comment>
<evidence type="ECO:0000256" key="8">
    <source>
        <dbReference type="ARBA" id="ARBA00022840"/>
    </source>
</evidence>
<keyword evidence="10 12" id="KW-0630">Potassium</keyword>
<dbReference type="Gene3D" id="1.10.260.40">
    <property type="entry name" value="lambda repressor-like DNA-binding domains"/>
    <property type="match status" value="1"/>
</dbReference>
<name>A0A100YV14_TRASO</name>
<dbReference type="GO" id="GO:0006355">
    <property type="term" value="P:regulation of DNA-templated transcription"/>
    <property type="evidence" value="ECO:0007669"/>
    <property type="project" value="InterPro"/>
</dbReference>
<comment type="caution">
    <text evidence="12">Lacks conserved residue(s) required for the propagation of feature annotation.</text>
</comment>
<keyword evidence="5 12" id="KW-0479">Metal-binding</keyword>
<dbReference type="GO" id="GO:0004747">
    <property type="term" value="F:ribokinase activity"/>
    <property type="evidence" value="ECO:0007669"/>
    <property type="project" value="UniProtKB-UniRule"/>
</dbReference>
<dbReference type="InterPro" id="IPR000843">
    <property type="entry name" value="HTH_LacI"/>
</dbReference>
<dbReference type="GO" id="GO:0019303">
    <property type="term" value="P:D-ribose catabolic process"/>
    <property type="evidence" value="ECO:0007669"/>
    <property type="project" value="UniProtKB-UniRule"/>
</dbReference>
<dbReference type="Pfam" id="PF00532">
    <property type="entry name" value="Peripla_BP_1"/>
    <property type="match status" value="1"/>
</dbReference>
<feature type="binding site" evidence="12">
    <location>
        <begin position="335"/>
        <end position="337"/>
    </location>
    <ligand>
        <name>substrate</name>
    </ligand>
</feature>
<feature type="binding site" evidence="12">
    <location>
        <position position="607"/>
    </location>
    <ligand>
        <name>K(+)</name>
        <dbReference type="ChEBI" id="CHEBI:29103"/>
    </ligand>
</feature>
<dbReference type="GO" id="GO:0005524">
    <property type="term" value="F:ATP binding"/>
    <property type="evidence" value="ECO:0007669"/>
    <property type="project" value="UniProtKB-UniRule"/>
</dbReference>
<dbReference type="InterPro" id="IPR028082">
    <property type="entry name" value="Peripla_BP_I"/>
</dbReference>
<dbReference type="InterPro" id="IPR002139">
    <property type="entry name" value="Ribo/fructo_kinase"/>
</dbReference>
<dbReference type="PANTHER" id="PTHR10584">
    <property type="entry name" value="SUGAR KINASE"/>
    <property type="match status" value="1"/>
</dbReference>
<dbReference type="CDD" id="cd01392">
    <property type="entry name" value="HTH_LacI"/>
    <property type="match status" value="1"/>
</dbReference>
<dbReference type="PANTHER" id="PTHR10584:SF166">
    <property type="entry name" value="RIBOKINASE"/>
    <property type="match status" value="1"/>
</dbReference>
<evidence type="ECO:0000256" key="11">
    <source>
        <dbReference type="ARBA" id="ARBA00023277"/>
    </source>
</evidence>
<feature type="binding site" evidence="12">
    <location>
        <position position="568"/>
    </location>
    <ligand>
        <name>K(+)</name>
        <dbReference type="ChEBI" id="CHEBI:29103"/>
    </ligand>
</feature>
<evidence type="ECO:0000256" key="6">
    <source>
        <dbReference type="ARBA" id="ARBA00022741"/>
    </source>
</evidence>
<dbReference type="GO" id="GO:0005737">
    <property type="term" value="C:cytoplasm"/>
    <property type="evidence" value="ECO:0007669"/>
    <property type="project" value="UniProtKB-SubCell"/>
</dbReference>
<evidence type="ECO:0000313" key="15">
    <source>
        <dbReference type="Proteomes" id="UP000054078"/>
    </source>
</evidence>
<dbReference type="SMART" id="SM00354">
    <property type="entry name" value="HTH_LACI"/>
    <property type="match status" value="1"/>
</dbReference>
<feature type="binding site" evidence="12">
    <location>
        <position position="464"/>
    </location>
    <ligand>
        <name>substrate</name>
    </ligand>
</feature>
<comment type="similarity">
    <text evidence="1">Belongs to the carbohydrate kinase pfkB family.</text>
</comment>
<gene>
    <name evidence="12" type="primary">rbsK</name>
    <name evidence="14" type="ORF">AUL39_08325</name>
</gene>
<dbReference type="SUPFAM" id="SSF53822">
    <property type="entry name" value="Periplasmic binding protein-like I"/>
    <property type="match status" value="1"/>
</dbReference>
<comment type="similarity">
    <text evidence="12">Belongs to the carbohydrate kinase PfkB family. Ribokinase subfamily.</text>
</comment>
<comment type="subunit">
    <text evidence="12">Homodimer.</text>
</comment>
<dbReference type="EMBL" id="LOJF01000010">
    <property type="protein sequence ID" value="KUH58207.1"/>
    <property type="molecule type" value="Genomic_DNA"/>
</dbReference>
<dbReference type="OrthoDB" id="3180992at2"/>
<dbReference type="InterPro" id="IPR029056">
    <property type="entry name" value="Ribokinase-like"/>
</dbReference>
<dbReference type="SUPFAM" id="SSF47413">
    <property type="entry name" value="lambda repressor-like DNA-binding domains"/>
    <property type="match status" value="1"/>
</dbReference>
<evidence type="ECO:0000256" key="1">
    <source>
        <dbReference type="ARBA" id="ARBA00005380"/>
    </source>
</evidence>
<dbReference type="Pfam" id="PF00294">
    <property type="entry name" value="PfkB"/>
    <property type="match status" value="1"/>
</dbReference>
<evidence type="ECO:0000256" key="4">
    <source>
        <dbReference type="ARBA" id="ARBA00022679"/>
    </source>
</evidence>
<evidence type="ECO:0000256" key="5">
    <source>
        <dbReference type="ARBA" id="ARBA00022723"/>
    </source>
</evidence>
<evidence type="ECO:0000256" key="9">
    <source>
        <dbReference type="ARBA" id="ARBA00022842"/>
    </source>
</evidence>
<keyword evidence="11 12" id="KW-0119">Carbohydrate metabolism</keyword>
<feature type="binding site" evidence="12">
    <location>
        <position position="602"/>
    </location>
    <ligand>
        <name>K(+)</name>
        <dbReference type="ChEBI" id="CHEBI:29103"/>
    </ligand>
</feature>
<dbReference type="PRINTS" id="PR00036">
    <property type="entry name" value="HTHLACI"/>
</dbReference>
<reference evidence="14 15" key="1">
    <citation type="submission" date="2015-12" db="EMBL/GenBank/DDBJ databases">
        <title>Draft Genome Sequence of Olsenella scatoligenes SK9K4T; a Producer of 3-Methylindole- (skatole) and 4-Methylphenol- (p-cresol) Isolated from Pig Feces.</title>
        <authorList>
            <person name="Li X."/>
            <person name="Borg B."/>
            <person name="Canibe N."/>
        </authorList>
    </citation>
    <scope>NUCLEOTIDE SEQUENCE [LARGE SCALE GENOMIC DNA]</scope>
    <source>
        <strain evidence="14 15">SK9K4</strain>
    </source>
</reference>
<feature type="binding site" evidence="12">
    <location>
        <position position="611"/>
    </location>
    <ligand>
        <name>K(+)</name>
        <dbReference type="ChEBI" id="CHEBI:29103"/>
    </ligand>
</feature>
<keyword evidence="8 12" id="KW-0067">ATP-binding</keyword>
<dbReference type="GO" id="GO:0003677">
    <property type="term" value="F:DNA binding"/>
    <property type="evidence" value="ECO:0007669"/>
    <property type="project" value="InterPro"/>
</dbReference>
<feature type="domain" description="HTH lacI-type" evidence="13">
    <location>
        <begin position="1"/>
        <end position="47"/>
    </location>
</feature>
<dbReference type="Pfam" id="PF00356">
    <property type="entry name" value="LacI"/>
    <property type="match status" value="1"/>
</dbReference>
<dbReference type="HAMAP" id="MF_01987">
    <property type="entry name" value="Ribokinase"/>
    <property type="match status" value="1"/>
</dbReference>
<evidence type="ECO:0000256" key="10">
    <source>
        <dbReference type="ARBA" id="ARBA00022958"/>
    </source>
</evidence>
<protein>
    <recommendedName>
        <fullName evidence="3 12">Ribokinase</fullName>
        <shortName evidence="12">RK</shortName>
        <ecNumber evidence="2 12">2.7.1.15</ecNumber>
    </recommendedName>
</protein>
<dbReference type="UniPathway" id="UPA00916">
    <property type="reaction ID" value="UER00889"/>
</dbReference>
<dbReference type="InterPro" id="IPR001761">
    <property type="entry name" value="Peripla_BP/Lac1_sug-bd_dom"/>
</dbReference>
<evidence type="ECO:0000259" key="13">
    <source>
        <dbReference type="PROSITE" id="PS50932"/>
    </source>
</evidence>
<feature type="binding site" evidence="12">
    <location>
        <position position="508"/>
    </location>
    <ligand>
        <name>ATP</name>
        <dbReference type="ChEBI" id="CHEBI:30616"/>
    </ligand>
</feature>
<dbReference type="GO" id="GO:0046872">
    <property type="term" value="F:metal ion binding"/>
    <property type="evidence" value="ECO:0007669"/>
    <property type="project" value="UniProtKB-KW"/>
</dbReference>
<keyword evidence="7 12" id="KW-0418">Kinase</keyword>
<dbReference type="InterPro" id="IPR011611">
    <property type="entry name" value="PfkB_dom"/>
</dbReference>
<feature type="binding site" evidence="12">
    <location>
        <begin position="363"/>
        <end position="367"/>
    </location>
    <ligand>
        <name>substrate</name>
    </ligand>
</feature>
<comment type="catalytic activity">
    <reaction evidence="12">
        <text>D-ribose + ATP = D-ribose 5-phosphate + ADP + H(+)</text>
        <dbReference type="Rhea" id="RHEA:13697"/>
        <dbReference type="ChEBI" id="CHEBI:15378"/>
        <dbReference type="ChEBI" id="CHEBI:30616"/>
        <dbReference type="ChEBI" id="CHEBI:47013"/>
        <dbReference type="ChEBI" id="CHEBI:78346"/>
        <dbReference type="ChEBI" id="CHEBI:456216"/>
        <dbReference type="EC" id="2.7.1.15"/>
    </reaction>
</comment>
<evidence type="ECO:0000313" key="14">
    <source>
        <dbReference type="EMBL" id="KUH58207.1"/>
    </source>
</evidence>
<keyword evidence="9 12" id="KW-0460">Magnesium</keyword>
<dbReference type="SUPFAM" id="SSF53613">
    <property type="entry name" value="Ribokinase-like"/>
    <property type="match status" value="1"/>
</dbReference>
<dbReference type="Gene3D" id="3.40.50.2300">
    <property type="match status" value="2"/>
</dbReference>
<feature type="binding site" evidence="12">
    <location>
        <begin position="540"/>
        <end position="545"/>
    </location>
    <ligand>
        <name>ATP</name>
        <dbReference type="ChEBI" id="CHEBI:30616"/>
    </ligand>
</feature>
<feature type="binding site" evidence="12">
    <location>
        <position position="566"/>
    </location>
    <ligand>
        <name>K(+)</name>
        <dbReference type="ChEBI" id="CHEBI:29103"/>
    </ligand>
</feature>
<dbReference type="InterPro" id="IPR002173">
    <property type="entry name" value="Carboh/pur_kinase_PfkB_CS"/>
</dbReference>
<keyword evidence="15" id="KW-1185">Reference proteome</keyword>
<dbReference type="InterPro" id="IPR010982">
    <property type="entry name" value="Lambda_DNA-bd_dom_sf"/>
</dbReference>
<dbReference type="RefSeq" id="WP_059055227.1">
    <property type="nucleotide sequence ID" value="NZ_LOJF01000010.1"/>
</dbReference>
<comment type="cofactor">
    <cofactor evidence="12">
        <name>Mg(2+)</name>
        <dbReference type="ChEBI" id="CHEBI:18420"/>
    </cofactor>
    <text evidence="12">Requires a divalent cation, most likely magnesium in vivo, as an electrophilic catalyst to aid phosphoryl group transfer. It is the chelate of the metal and the nucleotide that is the actual substrate.</text>
</comment>